<keyword evidence="3" id="KW-1185">Reference proteome</keyword>
<dbReference type="STRING" id="626937.HMPREF3293_01804"/>
<name>A0A136Q3G8_9FIRM</name>
<dbReference type="Proteomes" id="UP000070366">
    <property type="component" value="Unassembled WGS sequence"/>
</dbReference>
<sequence length="141" mass="15368">MNNKKAGCLVQTIAGAVLAAVGLLIFPKEGMWAQFGICIGFGTAFFTLGLSGLVYLLRVPPGERRKTEEQKKIEVNDERNVRIREKTGSMVAKVMTYVLCIFLLVLTLMGADKGIVLMAAGLLAAQLVLAAAFSSYYFKRM</sequence>
<feature type="transmembrane region" description="Helical" evidence="1">
    <location>
        <begin position="90"/>
        <end position="109"/>
    </location>
</feature>
<evidence type="ECO:0008006" key="4">
    <source>
        <dbReference type="Google" id="ProtNLM"/>
    </source>
</evidence>
<comment type="caution">
    <text evidence="2">The sequence shown here is derived from an EMBL/GenBank/DDBJ whole genome shotgun (WGS) entry which is preliminary data.</text>
</comment>
<keyword evidence="1" id="KW-1133">Transmembrane helix</keyword>
<evidence type="ECO:0000256" key="1">
    <source>
        <dbReference type="SAM" id="Phobius"/>
    </source>
</evidence>
<evidence type="ECO:0000313" key="3">
    <source>
        <dbReference type="Proteomes" id="UP000070366"/>
    </source>
</evidence>
<dbReference type="EMBL" id="LSZW01000062">
    <property type="protein sequence ID" value="KXK65215.1"/>
    <property type="molecule type" value="Genomic_DNA"/>
</dbReference>
<dbReference type="OrthoDB" id="2620051at2"/>
<dbReference type="AlphaFoldDB" id="A0A136Q3G8"/>
<gene>
    <name evidence="2" type="ORF">HMPREF3293_01804</name>
</gene>
<accession>A0A136Q3G8</accession>
<evidence type="ECO:0000313" key="2">
    <source>
        <dbReference type="EMBL" id="KXK65215.1"/>
    </source>
</evidence>
<dbReference type="RefSeq" id="WP_066522383.1">
    <property type="nucleotide sequence ID" value="NZ_CABMOF010000008.1"/>
</dbReference>
<feature type="transmembrane region" description="Helical" evidence="1">
    <location>
        <begin position="115"/>
        <end position="138"/>
    </location>
</feature>
<keyword evidence="1" id="KW-0812">Transmembrane</keyword>
<protein>
    <recommendedName>
        <fullName evidence="4">DUF2178 domain-containing protein</fullName>
    </recommendedName>
</protein>
<keyword evidence="1" id="KW-0472">Membrane</keyword>
<proteinExistence type="predicted"/>
<feature type="transmembrane region" description="Helical" evidence="1">
    <location>
        <begin position="7"/>
        <end position="26"/>
    </location>
</feature>
<feature type="transmembrane region" description="Helical" evidence="1">
    <location>
        <begin position="32"/>
        <end position="57"/>
    </location>
</feature>
<dbReference type="KEGG" id="cmiu:B1H56_08720"/>
<organism evidence="2 3">
    <name type="scientific">Christensenella minuta</name>
    <dbReference type="NCBI Taxonomy" id="626937"/>
    <lineage>
        <taxon>Bacteria</taxon>
        <taxon>Bacillati</taxon>
        <taxon>Bacillota</taxon>
        <taxon>Clostridia</taxon>
        <taxon>Christensenellales</taxon>
        <taxon>Christensenellaceae</taxon>
        <taxon>Christensenella</taxon>
    </lineage>
</organism>
<reference evidence="2 3" key="1">
    <citation type="submission" date="2016-02" db="EMBL/GenBank/DDBJ databases">
        <authorList>
            <person name="Wen L."/>
            <person name="He K."/>
            <person name="Yang H."/>
        </authorList>
    </citation>
    <scope>NUCLEOTIDE SEQUENCE [LARGE SCALE GENOMIC DNA]</scope>
    <source>
        <strain evidence="2 3">DSM 22607</strain>
    </source>
</reference>